<sequence>MLRILGGGEVSEEFRKMIFSGSDIYCAVAFWGKGVANLLGLDALRPGQSATIICDLLSGGCNPREILFLMNCPGVKVLHLPGLHAKVYMTQHQAILGSSNASANGLSLVAGPQIEANILSVDKAFLRDARRWFDRVKQFAQEVSEADIAQACSLWRRRAATPKGLYNRALPTSGGFCSLTRLPVRTESLFRDQATPSRRGRGWPNAPPGDFLQTLSRGLRACQADTARISAACVRP</sequence>
<organism evidence="1 2">
    <name type="scientific">Lacibacterium aquatile</name>
    <dbReference type="NCBI Taxonomy" id="1168082"/>
    <lineage>
        <taxon>Bacteria</taxon>
        <taxon>Pseudomonadati</taxon>
        <taxon>Pseudomonadota</taxon>
        <taxon>Alphaproteobacteria</taxon>
        <taxon>Rhodospirillales</taxon>
        <taxon>Rhodospirillaceae</taxon>
    </lineage>
</organism>
<name>A0ABW5DNM7_9PROT</name>
<proteinExistence type="predicted"/>
<keyword evidence="2" id="KW-1185">Reference proteome</keyword>
<dbReference type="EMBL" id="JBHUIP010000003">
    <property type="protein sequence ID" value="MFD2262074.1"/>
    <property type="molecule type" value="Genomic_DNA"/>
</dbReference>
<dbReference type="CDD" id="cd09117">
    <property type="entry name" value="PLDc_Bfil_DEXD_like"/>
    <property type="match status" value="1"/>
</dbReference>
<gene>
    <name evidence="1" type="ORF">ACFSM5_04180</name>
</gene>
<evidence type="ECO:0000313" key="1">
    <source>
        <dbReference type="EMBL" id="MFD2262074.1"/>
    </source>
</evidence>
<dbReference type="Gene3D" id="3.30.870.10">
    <property type="entry name" value="Endonuclease Chain A"/>
    <property type="match status" value="1"/>
</dbReference>
<reference evidence="2" key="1">
    <citation type="journal article" date="2019" name="Int. J. Syst. Evol. Microbiol.">
        <title>The Global Catalogue of Microorganisms (GCM) 10K type strain sequencing project: providing services to taxonomists for standard genome sequencing and annotation.</title>
        <authorList>
            <consortium name="The Broad Institute Genomics Platform"/>
            <consortium name="The Broad Institute Genome Sequencing Center for Infectious Disease"/>
            <person name="Wu L."/>
            <person name="Ma J."/>
        </authorList>
    </citation>
    <scope>NUCLEOTIDE SEQUENCE [LARGE SCALE GENOMIC DNA]</scope>
    <source>
        <strain evidence="2">CGMCC 1.19062</strain>
    </source>
</reference>
<evidence type="ECO:0000313" key="2">
    <source>
        <dbReference type="Proteomes" id="UP001597295"/>
    </source>
</evidence>
<dbReference type="RefSeq" id="WP_379874985.1">
    <property type="nucleotide sequence ID" value="NZ_JBHUIP010000003.1"/>
</dbReference>
<dbReference type="Proteomes" id="UP001597295">
    <property type="component" value="Unassembled WGS sequence"/>
</dbReference>
<accession>A0ABW5DNM7</accession>
<comment type="caution">
    <text evidence="1">The sequence shown here is derived from an EMBL/GenBank/DDBJ whole genome shotgun (WGS) entry which is preliminary data.</text>
</comment>
<protein>
    <submittedName>
        <fullName evidence="1">Phospholipase D family protein</fullName>
    </submittedName>
</protein>